<dbReference type="RefSeq" id="WP_229231169.1">
    <property type="nucleotide sequence ID" value="NZ_AP024525.1"/>
</dbReference>
<dbReference type="Pfam" id="PF14333">
    <property type="entry name" value="DUF4389"/>
    <property type="match status" value="2"/>
</dbReference>
<sequence length="303" mass="32342">MNVDGSRPVWADVQVGVRSSLFGPVGSGLLASGLIGVVVGIVLLLFGAAGLGRDIGAPTTAADPAAVYPLRFTGYLDPHLSRGLWIVKWLLAIPHGIVLAILWFALFVSTIAAGFAILFTGRYPRSLFSFSVGVMRWTWRVGFYTYSALGTDRYPPFTLASADYPADLDVPYPERLSRGLVLVKWWLLALPQLLIVAALTGSAGSRGAGVWWDTGAGSVGANGGAPLLGLLVLFAAVVVLFTGRYSQELFAFVVGINRWLFRVWTYVLLLRDEYPPLRLDQGPTDPAPASGPSSQGPNGAPPL</sequence>
<keyword evidence="4" id="KW-1185">Reference proteome</keyword>
<feature type="compositionally biased region" description="Low complexity" evidence="1">
    <location>
        <begin position="287"/>
        <end position="303"/>
    </location>
</feature>
<evidence type="ECO:0000256" key="1">
    <source>
        <dbReference type="SAM" id="MobiDB-lite"/>
    </source>
</evidence>
<feature type="transmembrane region" description="Helical" evidence="2">
    <location>
        <begin position="28"/>
        <end position="49"/>
    </location>
</feature>
<evidence type="ECO:0000313" key="4">
    <source>
        <dbReference type="Proteomes" id="UP001319861"/>
    </source>
</evidence>
<evidence type="ECO:0000256" key="2">
    <source>
        <dbReference type="SAM" id="Phobius"/>
    </source>
</evidence>
<dbReference type="EMBL" id="AP024525">
    <property type="protein sequence ID" value="BCT74424.1"/>
    <property type="molecule type" value="Genomic_DNA"/>
</dbReference>
<dbReference type="Proteomes" id="UP001319861">
    <property type="component" value="Chromosome"/>
</dbReference>
<evidence type="ECO:0008006" key="5">
    <source>
        <dbReference type="Google" id="ProtNLM"/>
    </source>
</evidence>
<organism evidence="3 4">
    <name type="scientific">Sinomonas cyclohexanicum</name>
    <name type="common">Corynebacterium cyclohexanicum</name>
    <dbReference type="NCBI Taxonomy" id="322009"/>
    <lineage>
        <taxon>Bacteria</taxon>
        <taxon>Bacillati</taxon>
        <taxon>Actinomycetota</taxon>
        <taxon>Actinomycetes</taxon>
        <taxon>Micrococcales</taxon>
        <taxon>Micrococcaceae</taxon>
        <taxon>Sinomonas</taxon>
    </lineage>
</organism>
<feature type="transmembrane region" description="Helical" evidence="2">
    <location>
        <begin position="97"/>
        <end position="119"/>
    </location>
</feature>
<keyword evidence="2" id="KW-0472">Membrane</keyword>
<gene>
    <name evidence="3" type="ORF">SCMU_02660</name>
</gene>
<name>A0ABN6FCZ1_SINCY</name>
<feature type="transmembrane region" description="Helical" evidence="2">
    <location>
        <begin position="185"/>
        <end position="204"/>
    </location>
</feature>
<keyword evidence="2" id="KW-1133">Transmembrane helix</keyword>
<feature type="transmembrane region" description="Helical" evidence="2">
    <location>
        <begin position="224"/>
        <end position="242"/>
    </location>
</feature>
<proteinExistence type="predicted"/>
<accession>A0ABN6FCZ1</accession>
<reference evidence="3 4" key="1">
    <citation type="journal article" date="2021" name="J. Biosci. Bioeng.">
        <title>Identification and characterization of a chc gene cluster responsible for the aromatization pathway of cyclohexanecarboxylate degradation in Sinomonas cyclohexanicum ATCC 51369.</title>
        <authorList>
            <person name="Yamamoto T."/>
            <person name="Hasegawa Y."/>
            <person name="Lau P.C.K."/>
            <person name="Iwaki H."/>
        </authorList>
    </citation>
    <scope>NUCLEOTIDE SEQUENCE [LARGE SCALE GENOMIC DNA]</scope>
    <source>
        <strain evidence="3 4">ATCC 51369</strain>
    </source>
</reference>
<keyword evidence="2" id="KW-0812">Transmembrane</keyword>
<evidence type="ECO:0000313" key="3">
    <source>
        <dbReference type="EMBL" id="BCT74424.1"/>
    </source>
</evidence>
<feature type="region of interest" description="Disordered" evidence="1">
    <location>
        <begin position="280"/>
        <end position="303"/>
    </location>
</feature>
<dbReference type="InterPro" id="IPR025498">
    <property type="entry name" value="DUF4389"/>
</dbReference>
<protein>
    <recommendedName>
        <fullName evidence="5">DUF4389 domain-containing protein</fullName>
    </recommendedName>
</protein>